<keyword evidence="12" id="KW-1185">Reference proteome</keyword>
<dbReference type="Gene3D" id="3.90.550.10">
    <property type="entry name" value="Spore Coat Polysaccharide Biosynthesis Protein SpsA, Chain A"/>
    <property type="match status" value="1"/>
</dbReference>
<dbReference type="InterPro" id="IPR011330">
    <property type="entry name" value="Glyco_hydro/deAcase_b/a-brl"/>
</dbReference>
<keyword evidence="9" id="KW-1133">Transmembrane helix</keyword>
<keyword evidence="6" id="KW-0808">Transferase</keyword>
<dbReference type="SUPFAM" id="SSF53448">
    <property type="entry name" value="Nucleotide-diphospho-sugar transferases"/>
    <property type="match status" value="1"/>
</dbReference>
<evidence type="ECO:0000256" key="2">
    <source>
        <dbReference type="ARBA" id="ARBA00006739"/>
    </source>
</evidence>
<comment type="similarity">
    <text evidence="2">Belongs to the glycosyltransferase 2 family.</text>
</comment>
<dbReference type="Gene3D" id="3.20.20.80">
    <property type="entry name" value="Glycosidases"/>
    <property type="match status" value="1"/>
</dbReference>
<comment type="similarity">
    <text evidence="3">Belongs to the polysaccharide deacetylase family.</text>
</comment>
<evidence type="ECO:0000256" key="5">
    <source>
        <dbReference type="ARBA" id="ARBA00022676"/>
    </source>
</evidence>
<feature type="transmembrane region" description="Helical" evidence="9">
    <location>
        <begin position="42"/>
        <end position="62"/>
    </location>
</feature>
<feature type="transmembrane region" description="Helical" evidence="9">
    <location>
        <begin position="735"/>
        <end position="759"/>
    </location>
</feature>
<evidence type="ECO:0000259" key="10">
    <source>
        <dbReference type="PROSITE" id="PS51677"/>
    </source>
</evidence>
<dbReference type="SUPFAM" id="SSF51445">
    <property type="entry name" value="(Trans)glycosidases"/>
    <property type="match status" value="1"/>
</dbReference>
<protein>
    <recommendedName>
        <fullName evidence="4">Chitooligosaccharide deacetylase</fullName>
    </recommendedName>
    <alternativeName>
        <fullName evidence="7">Nodulation protein B</fullName>
    </alternativeName>
</protein>
<evidence type="ECO:0000256" key="9">
    <source>
        <dbReference type="SAM" id="Phobius"/>
    </source>
</evidence>
<dbReference type="PANTHER" id="PTHR43630:SF1">
    <property type="entry name" value="POLY-BETA-1,6-N-ACETYL-D-GLUCOSAMINE SYNTHASE"/>
    <property type="match status" value="1"/>
</dbReference>
<gene>
    <name evidence="11" type="ORF">PhaeoP36_00120</name>
</gene>
<comment type="function">
    <text evidence="1">Is involved in generating a small heat-stable compound (Nod), an acylated oligomer of N-acetylglucosamine, that stimulates mitosis in various plant protoplasts.</text>
</comment>
<dbReference type="SUPFAM" id="SSF88713">
    <property type="entry name" value="Glycoside hydrolase/deacetylase"/>
    <property type="match status" value="1"/>
</dbReference>
<organism evidence="11 12">
    <name type="scientific">Phaeobacter piscinae</name>
    <dbReference type="NCBI Taxonomy" id="1580596"/>
    <lineage>
        <taxon>Bacteria</taxon>
        <taxon>Pseudomonadati</taxon>
        <taxon>Pseudomonadota</taxon>
        <taxon>Alphaproteobacteria</taxon>
        <taxon>Rhodobacterales</taxon>
        <taxon>Roseobacteraceae</taxon>
        <taxon>Phaeobacter</taxon>
    </lineage>
</organism>
<keyword evidence="5" id="KW-0328">Glycosyltransferase</keyword>
<evidence type="ECO:0000256" key="7">
    <source>
        <dbReference type="ARBA" id="ARBA00032976"/>
    </source>
</evidence>
<dbReference type="PROSITE" id="PS51677">
    <property type="entry name" value="NODB"/>
    <property type="match status" value="1"/>
</dbReference>
<dbReference type="InterPro" id="IPR001173">
    <property type="entry name" value="Glyco_trans_2-like"/>
</dbReference>
<reference evidence="11 12" key="1">
    <citation type="journal article" date="2017" name="Front. Microbiol.">
        <title>Phaeobacter piscinae sp. nov., a species of the Roseobacter group and potential aquaculture probiont.</title>
        <authorList>
            <person name="Sonnenschein E.C."/>
            <person name="Phippen C.B.W."/>
            <person name="Nielsen K.F."/>
            <person name="Mateiu R.V."/>
            <person name="Melchiorsen J."/>
            <person name="Gram L."/>
            <person name="Overmann J."/>
            <person name="Freese H.M."/>
        </authorList>
    </citation>
    <scope>NUCLEOTIDE SEQUENCE [LARGE SCALE GENOMIC DNA]</scope>
    <source>
        <strain evidence="11 12">P36</strain>
    </source>
</reference>
<evidence type="ECO:0000256" key="3">
    <source>
        <dbReference type="ARBA" id="ARBA00010973"/>
    </source>
</evidence>
<feature type="transmembrane region" description="Helical" evidence="9">
    <location>
        <begin position="1069"/>
        <end position="1089"/>
    </location>
</feature>
<keyword evidence="9" id="KW-0472">Membrane</keyword>
<reference evidence="11 12" key="2">
    <citation type="journal article" date="2017" name="Genome Biol. Evol.">
        <title>Trajectories and Drivers of Genome Evolution in Surface-Associated Marine Phaeobacter.</title>
        <authorList>
            <person name="Freese H.M."/>
            <person name="Sikorski J."/>
            <person name="Bunk B."/>
            <person name="Scheuner C."/>
            <person name="Meier-Kolthoff J.P."/>
            <person name="Sproer C."/>
            <person name="Gram L."/>
            <person name="Overmann J."/>
        </authorList>
    </citation>
    <scope>NUCLEOTIDE SEQUENCE [LARGE SCALE GENOMIC DNA]</scope>
    <source>
        <strain evidence="11 12">P36</strain>
    </source>
</reference>
<evidence type="ECO:0000313" key="11">
    <source>
        <dbReference type="EMBL" id="ATG34295.1"/>
    </source>
</evidence>
<sequence>MPSEPAARVHKTFPTEILPAEMTVSTDAQRQIFKAGNATRPFLAALFIALGLALAAAMIIAVTQSVITEFKLARPLFQSNRPADTIDPDWRRFLPQNDSLEGDGGYDQLDSDDPSVATATRNSCQTPPPKARSASNNPSTLYAFVTADLEDVSNSVQRTCDTINVFVPEWLIISDEGIDWLQSSNQEFGTPYVVRTNPFGDHPIQPLMHVQASALEEDSSRHWPKTAELATRHGWSGLCFDMRRLEVQNLREALTQLNGVQDDFSARNLESCAVIAPDQIEALSYGVALPDRVILPAVQNSYRLGIYEESPAPLDWFQTVLERARSTIPKDKLVIGMAAGGVHWTTGAPAPEFISYADAMSQADQYGAFAGYAPEKGHGLISYMDTHGERNMIWYLDAVSHYSQLLSIAEAGIDGVAIWGLGQEDPSIWPLLAKEDILSDSAFNTLRHIDLNSFVSYRGVGPFLRFTQKEVFGRRHVTRDPETLMVTDAVTDPLPLPVIANRYGTLPDKSILLTFDDGPAQDHTQDILNILSDAKVPATFFMVGNQMFEQKNIVDALARSEFDFGLHTFSHPRIDRSSPARVQVELALQSRIFSWLTGRTPVVFRAPYMRGPGPLEGDLARRLKTIIDQRYHLLGADIVPPDWRSLSPKQLVDYTLDALDGSGQVLLLHDGGGARSNTISALRLLIPELKARGYQFLTLKQAMAGVGSPYETRQAASLEPFEALAFTGFGNSATWVAFLVPFAVLLGVIRALVLFVMAIRSRRADRADLRHRTGDFSAPVTVVIPAYNEEKSILKTIYSVLQSDYPNLSVLVVDDGSTDDTHGLVSKTYKDNPNVQILRQPNGGKWKAANLAFSHVTTDYVVAIDADTIVAPDAIRRLMQPLRNPKVGAVAGKIMVGNSNNLLTKLEKLEYTVAQNIDRRAYETINAIMVVPGAFGAWRTEAVRKCGYYSSQTLAEDTDLTISLLEQGYEVRAAERAYAYTEAPASVGTLMKQRMRWSIGILQSAWKHRSTIRKGHAVGLVGLTDLVIFGVIMPLLGPIIDLLLVLMLVRFVSSFDGTTFDAFTMRDCAVFSIFLALPLLEMIMADYAVRSEPTMPRSMVLLLLLNRFIYRQLLIINVYRSLWRILTGRLTGWHKLRRFGSVQAPVRPTVAARARLGCPRPAVPASHQGIAHRKPAQA</sequence>
<evidence type="ECO:0000256" key="6">
    <source>
        <dbReference type="ARBA" id="ARBA00022679"/>
    </source>
</evidence>
<dbReference type="InterPro" id="IPR017853">
    <property type="entry name" value="GH"/>
</dbReference>
<accession>A0ABN5D8W0</accession>
<dbReference type="CDD" id="cd06423">
    <property type="entry name" value="CESA_like"/>
    <property type="match status" value="1"/>
</dbReference>
<dbReference type="Pfam" id="PF00535">
    <property type="entry name" value="Glycos_transf_2"/>
    <property type="match status" value="1"/>
</dbReference>
<feature type="transmembrane region" description="Helical" evidence="9">
    <location>
        <begin position="1017"/>
        <end position="1049"/>
    </location>
</feature>
<evidence type="ECO:0000256" key="4">
    <source>
        <dbReference type="ARBA" id="ARBA00020071"/>
    </source>
</evidence>
<feature type="domain" description="NodB homology" evidence="10">
    <location>
        <begin position="509"/>
        <end position="697"/>
    </location>
</feature>
<dbReference type="Proteomes" id="UP000218891">
    <property type="component" value="Chromosome"/>
</dbReference>
<name>A0ABN5D8W0_9RHOB</name>
<proteinExistence type="inferred from homology"/>
<evidence type="ECO:0000313" key="12">
    <source>
        <dbReference type="Proteomes" id="UP000218891"/>
    </source>
</evidence>
<evidence type="ECO:0000256" key="8">
    <source>
        <dbReference type="SAM" id="MobiDB-lite"/>
    </source>
</evidence>
<reference evidence="11 12" key="4">
    <citation type="journal article" date="2018" name="Environ. Microbiol. Rep.">
        <title>Phylogenetic distribution of roseobacticides in the Roseobacter group and their effect on microalgae.</title>
        <authorList>
            <person name="Sonnenschein E.C."/>
            <person name="Phippen C.B."/>
            <person name="Bentzon-Tilia M."/>
            <person name="Rasmussen S.A."/>
            <person name="Nielsen K.F."/>
            <person name="Gram L."/>
        </authorList>
    </citation>
    <scope>NUCLEOTIDE SEQUENCE [LARGE SCALE GENOMIC DNA]</scope>
    <source>
        <strain evidence="11 12">P36</strain>
    </source>
</reference>
<dbReference type="Pfam" id="PF01522">
    <property type="entry name" value="Polysacc_deac_1"/>
    <property type="match status" value="1"/>
</dbReference>
<dbReference type="Gene3D" id="3.20.20.370">
    <property type="entry name" value="Glycoside hydrolase/deacetylase"/>
    <property type="match status" value="1"/>
</dbReference>
<feature type="region of interest" description="Disordered" evidence="8">
    <location>
        <begin position="101"/>
        <end position="137"/>
    </location>
</feature>
<dbReference type="InterPro" id="IPR029044">
    <property type="entry name" value="Nucleotide-diphossugar_trans"/>
</dbReference>
<reference evidence="11 12" key="3">
    <citation type="journal article" date="2017" name="Int. J. Syst. Evol. Microbiol.">
        <title>Adaptation of Surface-Associated Bacteria to the Open Ocean: A Genomically Distinct Subpopulation of Phaeobacter gallaeciensis Colonizes Pacific Mesozooplankton.</title>
        <authorList>
            <person name="Freese H.M."/>
            <person name="Methner A."/>
            <person name="Overmann J."/>
        </authorList>
    </citation>
    <scope>NUCLEOTIDE SEQUENCE [LARGE SCALE GENOMIC DNA]</scope>
    <source>
        <strain evidence="11 12">P36</strain>
    </source>
</reference>
<dbReference type="InterPro" id="IPR002509">
    <property type="entry name" value="NODB_dom"/>
</dbReference>
<keyword evidence="9" id="KW-0812">Transmembrane</keyword>
<dbReference type="PANTHER" id="PTHR43630">
    <property type="entry name" value="POLY-BETA-1,6-N-ACETYL-D-GLUCOSAMINE SYNTHASE"/>
    <property type="match status" value="1"/>
</dbReference>
<evidence type="ECO:0000256" key="1">
    <source>
        <dbReference type="ARBA" id="ARBA00003236"/>
    </source>
</evidence>
<dbReference type="EMBL" id="CP010643">
    <property type="protein sequence ID" value="ATG34295.1"/>
    <property type="molecule type" value="Genomic_DNA"/>
</dbReference>